<dbReference type="Proteomes" id="UP001073122">
    <property type="component" value="Unassembled WGS sequence"/>
</dbReference>
<accession>A0ABT3XM50</accession>
<proteinExistence type="predicted"/>
<evidence type="ECO:0000313" key="1">
    <source>
        <dbReference type="EMBL" id="MCX8522557.1"/>
    </source>
</evidence>
<sequence length="254" mass="30088">MDADMKKQLELHSAGAIVRHESMFDEIKSHKNGFELDADFIEKWVLPFYMSIGHHYDNSWVKNVLKISEEITEEVTLKLLGDFNWRTRLVGAYFSAVKNFQNQIYVIGNHFLKSEVCCVGHIYALILAFYNNEQTNEYLHSYLKYYLKKPELYFDQESVLESIVYLDKINGTNFYSQYNQSWEDFNIERNKIENKNAFEMSKLIEKEQGKEDAEKYLNLILSKDNSYKKKINTDFTDKQIEILKDLQSLCTIQK</sequence>
<evidence type="ECO:0000313" key="2">
    <source>
        <dbReference type="Proteomes" id="UP001073122"/>
    </source>
</evidence>
<reference evidence="1" key="1">
    <citation type="submission" date="2022-10" db="EMBL/GenBank/DDBJ databases">
        <title>Chryseobacterium sp. nov., a novel bacterial species.</title>
        <authorList>
            <person name="Cao Y."/>
        </authorList>
    </citation>
    <scope>NUCLEOTIDE SEQUENCE</scope>
    <source>
        <strain evidence="1">CCTCC AB2015118</strain>
    </source>
</reference>
<dbReference type="InterPro" id="IPR046042">
    <property type="entry name" value="DUF6000"/>
</dbReference>
<protein>
    <submittedName>
        <fullName evidence="1">DUF6000 family protein</fullName>
    </submittedName>
</protein>
<dbReference type="RefSeq" id="WP_267263881.1">
    <property type="nucleotide sequence ID" value="NZ_JAOVZW010000001.1"/>
</dbReference>
<organism evidence="1 2">
    <name type="scientific">Chryseobacterium formosus</name>
    <dbReference type="NCBI Taxonomy" id="1537363"/>
    <lineage>
        <taxon>Bacteria</taxon>
        <taxon>Pseudomonadati</taxon>
        <taxon>Bacteroidota</taxon>
        <taxon>Flavobacteriia</taxon>
        <taxon>Flavobacteriales</taxon>
        <taxon>Weeksellaceae</taxon>
        <taxon>Chryseobacterium group</taxon>
        <taxon>Chryseobacterium</taxon>
    </lineage>
</organism>
<gene>
    <name evidence="1" type="ORF">OF897_01280</name>
</gene>
<dbReference type="Pfam" id="PF19463">
    <property type="entry name" value="DUF6000"/>
    <property type="match status" value="1"/>
</dbReference>
<keyword evidence="2" id="KW-1185">Reference proteome</keyword>
<comment type="caution">
    <text evidence="1">The sequence shown here is derived from an EMBL/GenBank/DDBJ whole genome shotgun (WGS) entry which is preliminary data.</text>
</comment>
<name>A0ABT3XM50_9FLAO</name>
<dbReference type="EMBL" id="JAOVZW010000001">
    <property type="protein sequence ID" value="MCX8522557.1"/>
    <property type="molecule type" value="Genomic_DNA"/>
</dbReference>